<accession>A0ABT2J762</accession>
<proteinExistence type="predicted"/>
<dbReference type="RefSeq" id="WP_260191089.1">
    <property type="nucleotide sequence ID" value="NZ_JAFFZE010000010.1"/>
</dbReference>
<dbReference type="Pfam" id="PF20177">
    <property type="entry name" value="DUF6542"/>
    <property type="match status" value="1"/>
</dbReference>
<feature type="domain" description="DUF6542" evidence="2">
    <location>
        <begin position="11"/>
        <end position="115"/>
    </location>
</feature>
<protein>
    <recommendedName>
        <fullName evidence="2">DUF6542 domain-containing protein</fullName>
    </recommendedName>
</protein>
<keyword evidence="4" id="KW-1185">Reference proteome</keyword>
<organism evidence="3 4">
    <name type="scientific">Actinophytocola gossypii</name>
    <dbReference type="NCBI Taxonomy" id="2812003"/>
    <lineage>
        <taxon>Bacteria</taxon>
        <taxon>Bacillati</taxon>
        <taxon>Actinomycetota</taxon>
        <taxon>Actinomycetes</taxon>
        <taxon>Pseudonocardiales</taxon>
        <taxon>Pseudonocardiaceae</taxon>
    </lineage>
</organism>
<name>A0ABT2J762_9PSEU</name>
<evidence type="ECO:0000313" key="3">
    <source>
        <dbReference type="EMBL" id="MCT2583703.1"/>
    </source>
</evidence>
<evidence type="ECO:0000256" key="1">
    <source>
        <dbReference type="SAM" id="Phobius"/>
    </source>
</evidence>
<evidence type="ECO:0000259" key="2">
    <source>
        <dbReference type="Pfam" id="PF20177"/>
    </source>
</evidence>
<feature type="transmembrane region" description="Helical" evidence="1">
    <location>
        <begin position="92"/>
        <end position="111"/>
    </location>
</feature>
<reference evidence="3 4" key="1">
    <citation type="submission" date="2021-02" db="EMBL/GenBank/DDBJ databases">
        <title>Actinophytocola xerophila sp. nov., isolated from soil of cotton cropping field.</title>
        <authorList>
            <person name="Huang R."/>
            <person name="Chen X."/>
            <person name="Ge X."/>
            <person name="Liu W."/>
        </authorList>
    </citation>
    <scope>NUCLEOTIDE SEQUENCE [LARGE SCALE GENOMIC DNA]</scope>
    <source>
        <strain evidence="3 4">S1-96</strain>
    </source>
</reference>
<dbReference type="EMBL" id="JAFFZE010000010">
    <property type="protein sequence ID" value="MCT2583703.1"/>
    <property type="molecule type" value="Genomic_DNA"/>
</dbReference>
<gene>
    <name evidence="3" type="ORF">JT362_11300</name>
</gene>
<feature type="transmembrane region" description="Helical" evidence="1">
    <location>
        <begin position="12"/>
        <end position="30"/>
    </location>
</feature>
<feature type="transmembrane region" description="Helical" evidence="1">
    <location>
        <begin position="65"/>
        <end position="86"/>
    </location>
</feature>
<keyword evidence="1" id="KW-1133">Transmembrane helix</keyword>
<feature type="transmembrane region" description="Helical" evidence="1">
    <location>
        <begin position="36"/>
        <end position="53"/>
    </location>
</feature>
<keyword evidence="1" id="KW-0472">Membrane</keyword>
<evidence type="ECO:0000313" key="4">
    <source>
        <dbReference type="Proteomes" id="UP001156441"/>
    </source>
</evidence>
<keyword evidence="1" id="KW-0812">Transmembrane</keyword>
<sequence length="118" mass="12214">MSTERSTGRWGLPWWAVALGATGLAAVGGWLGGRWFPVAVAAACVLAALVVRPDGYFTVVVQPPVVTGVVVAGTVLLGRPALSAAVDVSATFPYLLATMVAVGLVVLARVLHARRRVH</sequence>
<comment type="caution">
    <text evidence="3">The sequence shown here is derived from an EMBL/GenBank/DDBJ whole genome shotgun (WGS) entry which is preliminary data.</text>
</comment>
<dbReference type="Proteomes" id="UP001156441">
    <property type="component" value="Unassembled WGS sequence"/>
</dbReference>
<dbReference type="InterPro" id="IPR046672">
    <property type="entry name" value="DUF6542"/>
</dbReference>